<sequence>MDLEEMEAETLDGEPVLVAVLDAVKQFLDKLGFDPSAASLHLDRTKLSRQQVAHEAVTEHLAQLCNKLQNLKDTQTAMSIGDDISLQMECPTPLVEQAVKEEFHDCRLGDLPQLPLPEVDPNLVQIKASKAEIERRIQAFLQRKQTEVDENNRREFGAVKPSLPEGGSVTEPDFSCARTDAVYQPRVGRSHIRVCRVVNPYGPLTRQTPVAVPRSTTPSQTVVKSEPGTSPAVPSTSAAVSDGIEERLRNMESHLKVKSGTLVKTDIYSRLKQLENRILHLEGLSPEYFQLGPAIKFQKQEPGSHIHQDMSVEEIDERMKALRESLLSKKDTLLYTTTNTDDFQ</sequence>
<feature type="compositionally biased region" description="Low complexity" evidence="1">
    <location>
        <begin position="229"/>
        <end position="239"/>
    </location>
</feature>
<dbReference type="OrthoDB" id="5531344at2759"/>
<dbReference type="Proteomes" id="UP000838412">
    <property type="component" value="Chromosome 4"/>
</dbReference>
<evidence type="ECO:0000313" key="2">
    <source>
        <dbReference type="EMBL" id="CAH1261873.1"/>
    </source>
</evidence>
<evidence type="ECO:0000256" key="1">
    <source>
        <dbReference type="SAM" id="MobiDB-lite"/>
    </source>
</evidence>
<protein>
    <submittedName>
        <fullName evidence="2">MBIP protein</fullName>
    </submittedName>
</protein>
<proteinExistence type="predicted"/>
<keyword evidence="3" id="KW-1185">Reference proteome</keyword>
<feature type="compositionally biased region" description="Polar residues" evidence="1">
    <location>
        <begin position="214"/>
        <end position="223"/>
    </location>
</feature>
<dbReference type="EMBL" id="OV696689">
    <property type="protein sequence ID" value="CAH1261873.1"/>
    <property type="molecule type" value="Genomic_DNA"/>
</dbReference>
<evidence type="ECO:0000313" key="3">
    <source>
        <dbReference type="Proteomes" id="UP000838412"/>
    </source>
</evidence>
<organism evidence="2 3">
    <name type="scientific">Branchiostoma lanceolatum</name>
    <name type="common">Common lancelet</name>
    <name type="synonym">Amphioxus lanceolatum</name>
    <dbReference type="NCBI Taxonomy" id="7740"/>
    <lineage>
        <taxon>Eukaryota</taxon>
        <taxon>Metazoa</taxon>
        <taxon>Chordata</taxon>
        <taxon>Cephalochordata</taxon>
        <taxon>Leptocardii</taxon>
        <taxon>Amphioxiformes</taxon>
        <taxon>Branchiostomatidae</taxon>
        <taxon>Branchiostoma</taxon>
    </lineage>
</organism>
<gene>
    <name evidence="2" type="primary">MBIP</name>
    <name evidence="2" type="ORF">BLAG_LOCUS17168</name>
</gene>
<accession>A0A8J9ZR13</accession>
<dbReference type="AlphaFoldDB" id="A0A8J9ZR13"/>
<reference evidence="2" key="1">
    <citation type="submission" date="2022-01" db="EMBL/GenBank/DDBJ databases">
        <authorList>
            <person name="Braso-Vives M."/>
        </authorList>
    </citation>
    <scope>NUCLEOTIDE SEQUENCE</scope>
</reference>
<feature type="region of interest" description="Disordered" evidence="1">
    <location>
        <begin position="152"/>
        <end position="173"/>
    </location>
</feature>
<feature type="region of interest" description="Disordered" evidence="1">
    <location>
        <begin position="205"/>
        <end position="239"/>
    </location>
</feature>
<name>A0A8J9ZR13_BRALA</name>